<gene>
    <name evidence="2" type="ORF">KHB02_15250</name>
</gene>
<dbReference type="InterPro" id="IPR011059">
    <property type="entry name" value="Metal-dep_hydrolase_composite"/>
</dbReference>
<dbReference type="SUPFAM" id="SSF51338">
    <property type="entry name" value="Composite domain of metallo-dependent hydrolases"/>
    <property type="match status" value="1"/>
</dbReference>
<dbReference type="InterPro" id="IPR032466">
    <property type="entry name" value="Metal_Hydrolase"/>
</dbReference>
<reference evidence="2" key="1">
    <citation type="submission" date="2021-05" db="EMBL/GenBank/DDBJ databases">
        <title>Novel Bacillus species.</title>
        <authorList>
            <person name="Liu G."/>
        </authorList>
    </citation>
    <scope>NUCLEOTIDE SEQUENCE</scope>
    <source>
        <strain evidence="2">FJAT-50051</strain>
    </source>
</reference>
<evidence type="ECO:0000313" key="2">
    <source>
        <dbReference type="EMBL" id="MBS4182752.1"/>
    </source>
</evidence>
<dbReference type="GO" id="GO:0016810">
    <property type="term" value="F:hydrolase activity, acting on carbon-nitrogen (but not peptide) bonds"/>
    <property type="evidence" value="ECO:0007669"/>
    <property type="project" value="InterPro"/>
</dbReference>
<dbReference type="InterPro" id="IPR013108">
    <property type="entry name" value="Amidohydro_3"/>
</dbReference>
<dbReference type="PANTHER" id="PTHR22642">
    <property type="entry name" value="IMIDAZOLONEPROPIONASE"/>
    <property type="match status" value="1"/>
</dbReference>
<dbReference type="Gene3D" id="3.20.20.140">
    <property type="entry name" value="Metal-dependent hydrolases"/>
    <property type="match status" value="1"/>
</dbReference>
<dbReference type="SUPFAM" id="SSF51556">
    <property type="entry name" value="Metallo-dependent hydrolases"/>
    <property type="match status" value="1"/>
</dbReference>
<dbReference type="EMBL" id="JAGYPE010000002">
    <property type="protein sequence ID" value="MBS4182752.1"/>
    <property type="molecule type" value="Genomic_DNA"/>
</dbReference>
<accession>A0A942Y8U3</accession>
<protein>
    <submittedName>
        <fullName evidence="2">Amidohydrolase family protein</fullName>
    </submittedName>
</protein>
<dbReference type="Pfam" id="PF07969">
    <property type="entry name" value="Amidohydro_3"/>
    <property type="match status" value="1"/>
</dbReference>
<organism evidence="2">
    <name type="scientific">Neobacillus citreus</name>
    <dbReference type="NCBI Taxonomy" id="2833578"/>
    <lineage>
        <taxon>Bacteria</taxon>
        <taxon>Bacillati</taxon>
        <taxon>Bacillota</taxon>
        <taxon>Bacilli</taxon>
        <taxon>Bacillales</taxon>
        <taxon>Bacillaceae</taxon>
        <taxon>Neobacillus</taxon>
    </lineage>
</organism>
<dbReference type="PANTHER" id="PTHR22642:SF2">
    <property type="entry name" value="PROTEIN LONG AFTER FAR-RED 3"/>
    <property type="match status" value="1"/>
</dbReference>
<dbReference type="AlphaFoldDB" id="A0A942Y8U3"/>
<name>A0A942Y8U3_9BACI</name>
<comment type="caution">
    <text evidence="2">The sequence shown here is derived from an EMBL/GenBank/DDBJ whole genome shotgun (WGS) entry which is preliminary data.</text>
</comment>
<evidence type="ECO:0000259" key="1">
    <source>
        <dbReference type="Pfam" id="PF07969"/>
    </source>
</evidence>
<sequence>MTVGTTEVLLRTVRRVGTAGVPADVRVLDGRVAEVAPAGTLRPDGPDADVLDADGAWLGPGLVDHHVHFDQWALVRRRVDVGDCPSAEATADRLAAVARTGVADDVVVGHGYRDGLWPTPARRELLDRAVPRLPAVVVSGDLHAVWCNSIALSHFADVLGRPLPTGPDGVLREQDAFDVTAALSRVRDDVLDGYVADAVDAASARGVTRVVDLEMVFGIDRWTRRVHAGTDGLRVASGVYPAELDDAIARGLRTGDTVPGTRGLVTMGPFKVITDGSLGTRTAAVVDEYRELGGHGVLTWPADLLVPLVRGAVEAGLVPAVHAIGDRAVTLALDAFEALGVRGSVEHAQLVADADVARFARLGVTASVQPEHAMDDRDVADRYWADRTERAFPFAALERAGARLVLGSDAPVAPLDPWVSMAAAVGRERDGREPWHPEQRMSTLAAWRGSTDGRVGVAVGDVADLVLLGADPLAASSAGLRSMPVLATAVAGRLTHREG</sequence>
<dbReference type="Gene3D" id="2.30.40.10">
    <property type="entry name" value="Urease, subunit C, domain 1"/>
    <property type="match status" value="1"/>
</dbReference>
<dbReference type="Gene3D" id="3.10.310.70">
    <property type="match status" value="1"/>
</dbReference>
<feature type="domain" description="Amidohydrolase 3" evidence="1">
    <location>
        <begin position="49"/>
        <end position="495"/>
    </location>
</feature>
<proteinExistence type="predicted"/>